<accession>A0A2K1Y7M2</accession>
<keyword evidence="2" id="KW-1185">Reference proteome</keyword>
<gene>
    <name evidence="1" type="ORF">POPTR_012G020300</name>
</gene>
<dbReference type="EMBL" id="CM009301">
    <property type="protein sequence ID" value="PNT09024.1"/>
    <property type="molecule type" value="Genomic_DNA"/>
</dbReference>
<name>A0A2K1Y7M2_POPTR</name>
<organism evidence="1 2">
    <name type="scientific">Populus trichocarpa</name>
    <name type="common">Western balsam poplar</name>
    <name type="synonym">Populus balsamifera subsp. trichocarpa</name>
    <dbReference type="NCBI Taxonomy" id="3694"/>
    <lineage>
        <taxon>Eukaryota</taxon>
        <taxon>Viridiplantae</taxon>
        <taxon>Streptophyta</taxon>
        <taxon>Embryophyta</taxon>
        <taxon>Tracheophyta</taxon>
        <taxon>Spermatophyta</taxon>
        <taxon>Magnoliopsida</taxon>
        <taxon>eudicotyledons</taxon>
        <taxon>Gunneridae</taxon>
        <taxon>Pentapetalae</taxon>
        <taxon>rosids</taxon>
        <taxon>fabids</taxon>
        <taxon>Malpighiales</taxon>
        <taxon>Salicaceae</taxon>
        <taxon>Saliceae</taxon>
        <taxon>Populus</taxon>
    </lineage>
</organism>
<sequence>MQPKDPKPTTRERITWASQNRIQGTRSGRCLQSITEKQEQNVSPYIKNELISILILLELIKHSIPETIYFQE</sequence>
<dbReference type="Proteomes" id="UP000006729">
    <property type="component" value="Chromosome 12"/>
</dbReference>
<proteinExistence type="predicted"/>
<protein>
    <submittedName>
        <fullName evidence="1">Uncharacterized protein</fullName>
    </submittedName>
</protein>
<dbReference type="AlphaFoldDB" id="A0A2K1Y7M2"/>
<dbReference type="InParanoid" id="A0A2K1Y7M2"/>
<reference evidence="1 2" key="1">
    <citation type="journal article" date="2006" name="Science">
        <title>The genome of black cottonwood, Populus trichocarpa (Torr. &amp; Gray).</title>
        <authorList>
            <person name="Tuskan G.A."/>
            <person name="Difazio S."/>
            <person name="Jansson S."/>
            <person name="Bohlmann J."/>
            <person name="Grigoriev I."/>
            <person name="Hellsten U."/>
            <person name="Putnam N."/>
            <person name="Ralph S."/>
            <person name="Rombauts S."/>
            <person name="Salamov A."/>
            <person name="Schein J."/>
            <person name="Sterck L."/>
            <person name="Aerts A."/>
            <person name="Bhalerao R.R."/>
            <person name="Bhalerao R.P."/>
            <person name="Blaudez D."/>
            <person name="Boerjan W."/>
            <person name="Brun A."/>
            <person name="Brunner A."/>
            <person name="Busov V."/>
            <person name="Campbell M."/>
            <person name="Carlson J."/>
            <person name="Chalot M."/>
            <person name="Chapman J."/>
            <person name="Chen G.L."/>
            <person name="Cooper D."/>
            <person name="Coutinho P.M."/>
            <person name="Couturier J."/>
            <person name="Covert S."/>
            <person name="Cronk Q."/>
            <person name="Cunningham R."/>
            <person name="Davis J."/>
            <person name="Degroeve S."/>
            <person name="Dejardin A."/>
            <person name="Depamphilis C."/>
            <person name="Detter J."/>
            <person name="Dirks B."/>
            <person name="Dubchak I."/>
            <person name="Duplessis S."/>
            <person name="Ehlting J."/>
            <person name="Ellis B."/>
            <person name="Gendler K."/>
            <person name="Goodstein D."/>
            <person name="Gribskov M."/>
            <person name="Grimwood J."/>
            <person name="Groover A."/>
            <person name="Gunter L."/>
            <person name="Hamberger B."/>
            <person name="Heinze B."/>
            <person name="Helariutta Y."/>
            <person name="Henrissat B."/>
            <person name="Holligan D."/>
            <person name="Holt R."/>
            <person name="Huang W."/>
            <person name="Islam-Faridi N."/>
            <person name="Jones S."/>
            <person name="Jones-Rhoades M."/>
            <person name="Jorgensen R."/>
            <person name="Joshi C."/>
            <person name="Kangasjarvi J."/>
            <person name="Karlsson J."/>
            <person name="Kelleher C."/>
            <person name="Kirkpatrick R."/>
            <person name="Kirst M."/>
            <person name="Kohler A."/>
            <person name="Kalluri U."/>
            <person name="Larimer F."/>
            <person name="Leebens-Mack J."/>
            <person name="Leple J.C."/>
            <person name="Locascio P."/>
            <person name="Lou Y."/>
            <person name="Lucas S."/>
            <person name="Martin F."/>
            <person name="Montanini B."/>
            <person name="Napoli C."/>
            <person name="Nelson D.R."/>
            <person name="Nelson C."/>
            <person name="Nieminen K."/>
            <person name="Nilsson O."/>
            <person name="Pereda V."/>
            <person name="Peter G."/>
            <person name="Philippe R."/>
            <person name="Pilate G."/>
            <person name="Poliakov A."/>
            <person name="Razumovskaya J."/>
            <person name="Richardson P."/>
            <person name="Rinaldi C."/>
            <person name="Ritland K."/>
            <person name="Rouze P."/>
            <person name="Ryaboy D."/>
            <person name="Schmutz J."/>
            <person name="Schrader J."/>
            <person name="Segerman B."/>
            <person name="Shin H."/>
            <person name="Siddiqui A."/>
            <person name="Sterky F."/>
            <person name="Terry A."/>
            <person name="Tsai C.J."/>
            <person name="Uberbacher E."/>
            <person name="Unneberg P."/>
            <person name="Vahala J."/>
            <person name="Wall K."/>
            <person name="Wessler S."/>
            <person name="Yang G."/>
            <person name="Yin T."/>
            <person name="Douglas C."/>
            <person name="Marra M."/>
            <person name="Sandberg G."/>
            <person name="Van de Peer Y."/>
            <person name="Rokhsar D."/>
        </authorList>
    </citation>
    <scope>NUCLEOTIDE SEQUENCE [LARGE SCALE GENOMIC DNA]</scope>
    <source>
        <strain evidence="2">cv. Nisqually</strain>
    </source>
</reference>
<evidence type="ECO:0000313" key="2">
    <source>
        <dbReference type="Proteomes" id="UP000006729"/>
    </source>
</evidence>
<evidence type="ECO:0000313" key="1">
    <source>
        <dbReference type="EMBL" id="PNT09024.1"/>
    </source>
</evidence>